<protein>
    <recommendedName>
        <fullName evidence="4 12">Nucleoside diphosphate kinase</fullName>
        <shortName evidence="12">NDK</shortName>
        <shortName evidence="12">NDP kinase</shortName>
        <ecNumber evidence="3 12">2.7.4.6</ecNumber>
    </recommendedName>
    <alternativeName>
        <fullName evidence="12">Nucleoside-2-P kinase</fullName>
    </alternativeName>
</protein>
<comment type="subunit">
    <text evidence="12">Homotetramer.</text>
</comment>
<dbReference type="OrthoDB" id="9801161at2"/>
<dbReference type="PANTHER" id="PTHR11349">
    <property type="entry name" value="NUCLEOSIDE DIPHOSPHATE KINASE"/>
    <property type="match status" value="1"/>
</dbReference>
<dbReference type="SMART" id="SM00562">
    <property type="entry name" value="NDK"/>
    <property type="match status" value="1"/>
</dbReference>
<evidence type="ECO:0000256" key="1">
    <source>
        <dbReference type="ARBA" id="ARBA00001946"/>
    </source>
</evidence>
<dbReference type="GO" id="GO:0006228">
    <property type="term" value="P:UTP biosynthetic process"/>
    <property type="evidence" value="ECO:0007669"/>
    <property type="project" value="UniProtKB-UniRule"/>
</dbReference>
<feature type="binding site" evidence="12 13">
    <location>
        <position position="112"/>
    </location>
    <ligand>
        <name>ATP</name>
        <dbReference type="ChEBI" id="CHEBI:30616"/>
    </ligand>
</feature>
<gene>
    <name evidence="12 17" type="primary">ndk</name>
    <name evidence="17" type="ORF">CLCY_1c03160</name>
</gene>
<evidence type="ECO:0000256" key="14">
    <source>
        <dbReference type="RuleBase" id="RU004011"/>
    </source>
</evidence>
<dbReference type="NCBIfam" id="NF001908">
    <property type="entry name" value="PRK00668.1"/>
    <property type="match status" value="1"/>
</dbReference>
<dbReference type="GO" id="GO:0006241">
    <property type="term" value="P:CTP biosynthetic process"/>
    <property type="evidence" value="ECO:0007669"/>
    <property type="project" value="UniProtKB-UniRule"/>
</dbReference>
<evidence type="ECO:0000256" key="2">
    <source>
        <dbReference type="ARBA" id="ARBA00008142"/>
    </source>
</evidence>
<evidence type="ECO:0000256" key="9">
    <source>
        <dbReference type="ARBA" id="ARBA00022840"/>
    </source>
</evidence>
<organism evidence="17 18">
    <name type="scientific">Clostridium cylindrosporum DSM 605</name>
    <dbReference type="NCBI Taxonomy" id="1121307"/>
    <lineage>
        <taxon>Bacteria</taxon>
        <taxon>Bacillati</taxon>
        <taxon>Bacillota</taxon>
        <taxon>Clostridia</taxon>
        <taxon>Eubacteriales</taxon>
        <taxon>Clostridiaceae</taxon>
        <taxon>Clostridium</taxon>
    </lineage>
</organism>
<dbReference type="InterPro" id="IPR023005">
    <property type="entry name" value="Nucleoside_diP_kinase_AS"/>
</dbReference>
<comment type="subcellular location">
    <subcellularLocation>
        <location evidence="12">Cytoplasm</location>
    </subcellularLocation>
</comment>
<evidence type="ECO:0000313" key="17">
    <source>
        <dbReference type="EMBL" id="KMT21082.1"/>
    </source>
</evidence>
<evidence type="ECO:0000256" key="12">
    <source>
        <dbReference type="HAMAP-Rule" id="MF_00451"/>
    </source>
</evidence>
<dbReference type="GO" id="GO:0006183">
    <property type="term" value="P:GTP biosynthetic process"/>
    <property type="evidence" value="ECO:0007669"/>
    <property type="project" value="UniProtKB-UniRule"/>
</dbReference>
<comment type="catalytic activity">
    <reaction evidence="12">
        <text>a ribonucleoside 5'-diphosphate + ATP = a ribonucleoside 5'-triphosphate + ADP</text>
        <dbReference type="Rhea" id="RHEA:18113"/>
        <dbReference type="ChEBI" id="CHEBI:30616"/>
        <dbReference type="ChEBI" id="CHEBI:57930"/>
        <dbReference type="ChEBI" id="CHEBI:61557"/>
        <dbReference type="ChEBI" id="CHEBI:456216"/>
        <dbReference type="EC" id="2.7.4.6"/>
    </reaction>
</comment>
<dbReference type="Gene3D" id="3.30.70.141">
    <property type="entry name" value="Nucleoside diphosphate kinase-like domain"/>
    <property type="match status" value="1"/>
</dbReference>
<evidence type="ECO:0000256" key="7">
    <source>
        <dbReference type="ARBA" id="ARBA00022741"/>
    </source>
</evidence>
<feature type="binding site" evidence="12 13">
    <location>
        <position position="9"/>
    </location>
    <ligand>
        <name>ATP</name>
        <dbReference type="ChEBI" id="CHEBI:30616"/>
    </ligand>
</feature>
<keyword evidence="8 12" id="KW-0418">Kinase</keyword>
<dbReference type="RefSeq" id="WP_048571468.1">
    <property type="nucleotide sequence ID" value="NZ_LFVU01000028.1"/>
</dbReference>
<dbReference type="Proteomes" id="UP000036756">
    <property type="component" value="Unassembled WGS sequence"/>
</dbReference>
<dbReference type="InterPro" id="IPR036850">
    <property type="entry name" value="NDK-like_dom_sf"/>
</dbReference>
<name>A0A0J8D5I1_CLOCY</name>
<comment type="cofactor">
    <cofactor evidence="1 12">
        <name>Mg(2+)</name>
        <dbReference type="ChEBI" id="CHEBI:18420"/>
    </cofactor>
</comment>
<dbReference type="InterPro" id="IPR034907">
    <property type="entry name" value="NDK-like_dom"/>
</dbReference>
<dbReference type="Pfam" id="PF00334">
    <property type="entry name" value="NDK"/>
    <property type="match status" value="1"/>
</dbReference>
<accession>A0A0J8D5I1</accession>
<keyword evidence="11 12" id="KW-0546">Nucleotide metabolism</keyword>
<keyword evidence="6 12" id="KW-0479">Metal-binding</keyword>
<dbReference type="GO" id="GO:0004550">
    <property type="term" value="F:nucleoside diphosphate kinase activity"/>
    <property type="evidence" value="ECO:0007669"/>
    <property type="project" value="UniProtKB-UniRule"/>
</dbReference>
<dbReference type="PROSITE" id="PS51374">
    <property type="entry name" value="NDPK_LIKE"/>
    <property type="match status" value="1"/>
</dbReference>
<dbReference type="CDD" id="cd04413">
    <property type="entry name" value="NDPk_I"/>
    <property type="match status" value="1"/>
</dbReference>
<keyword evidence="18" id="KW-1185">Reference proteome</keyword>
<proteinExistence type="inferred from homology"/>
<comment type="similarity">
    <text evidence="2 12 13 14">Belongs to the NDK family.</text>
</comment>
<comment type="catalytic activity">
    <reaction evidence="12 15">
        <text>a 2'-deoxyribonucleoside 5'-diphosphate + ATP = a 2'-deoxyribonucleoside 5'-triphosphate + ADP</text>
        <dbReference type="Rhea" id="RHEA:44640"/>
        <dbReference type="ChEBI" id="CHEBI:30616"/>
        <dbReference type="ChEBI" id="CHEBI:61560"/>
        <dbReference type="ChEBI" id="CHEBI:73316"/>
        <dbReference type="ChEBI" id="CHEBI:456216"/>
        <dbReference type="EC" id="2.7.4.6"/>
    </reaction>
</comment>
<dbReference type="EMBL" id="LFVU01000028">
    <property type="protein sequence ID" value="KMT21082.1"/>
    <property type="molecule type" value="Genomic_DNA"/>
</dbReference>
<evidence type="ECO:0000256" key="5">
    <source>
        <dbReference type="ARBA" id="ARBA00022679"/>
    </source>
</evidence>
<comment type="function">
    <text evidence="12">Major role in the synthesis of nucleoside triphosphates other than ATP. The ATP gamma phosphate is transferred to the NDP beta phosphate via a ping-pong mechanism, using a phosphorylated active-site intermediate.</text>
</comment>
<evidence type="ECO:0000256" key="13">
    <source>
        <dbReference type="PROSITE-ProRule" id="PRU00706"/>
    </source>
</evidence>
<evidence type="ECO:0000256" key="8">
    <source>
        <dbReference type="ARBA" id="ARBA00022777"/>
    </source>
</evidence>
<dbReference type="PROSITE" id="PS00469">
    <property type="entry name" value="NDPK"/>
    <property type="match status" value="1"/>
</dbReference>
<keyword evidence="12" id="KW-0963">Cytoplasm</keyword>
<evidence type="ECO:0000256" key="11">
    <source>
        <dbReference type="ARBA" id="ARBA00023080"/>
    </source>
</evidence>
<dbReference type="PRINTS" id="PR01243">
    <property type="entry name" value="NUCDPKINASE"/>
</dbReference>
<keyword evidence="5 12" id="KW-0808">Transferase</keyword>
<sequence>MEKTLVLIKPDAVERNFVGKILALYEENGLKITELKMLNATEELAKTHYAEHVEKPFFPEILAYITRSPIVALILEGEDAIAKVRAINGSTDPKEAAEGTVRNLYAVSKSENSVHASDSVESAEREIKIWF</sequence>
<dbReference type="SUPFAM" id="SSF54919">
    <property type="entry name" value="Nucleoside diphosphate kinase, NDK"/>
    <property type="match status" value="1"/>
</dbReference>
<evidence type="ECO:0000256" key="6">
    <source>
        <dbReference type="ARBA" id="ARBA00022723"/>
    </source>
</evidence>
<keyword evidence="10 12" id="KW-0460">Magnesium</keyword>
<dbReference type="GO" id="GO:0005737">
    <property type="term" value="C:cytoplasm"/>
    <property type="evidence" value="ECO:0007669"/>
    <property type="project" value="UniProtKB-SubCell"/>
</dbReference>
<dbReference type="HAMAP" id="MF_00451">
    <property type="entry name" value="NDP_kinase"/>
    <property type="match status" value="1"/>
</dbReference>
<evidence type="ECO:0000256" key="15">
    <source>
        <dbReference type="RuleBase" id="RU004013"/>
    </source>
</evidence>
<evidence type="ECO:0000256" key="4">
    <source>
        <dbReference type="ARBA" id="ARBA00017632"/>
    </source>
</evidence>
<evidence type="ECO:0000259" key="16">
    <source>
        <dbReference type="SMART" id="SM00562"/>
    </source>
</evidence>
<keyword evidence="12" id="KW-0597">Phosphoprotein</keyword>
<comment type="caution">
    <text evidence="17">The sequence shown here is derived from an EMBL/GenBank/DDBJ whole genome shotgun (WGS) entry which is preliminary data.</text>
</comment>
<feature type="domain" description="Nucleoside diphosphate kinase-like" evidence="16">
    <location>
        <begin position="1"/>
        <end position="131"/>
    </location>
</feature>
<evidence type="ECO:0000256" key="10">
    <source>
        <dbReference type="ARBA" id="ARBA00022842"/>
    </source>
</evidence>
<reference evidence="17 18" key="1">
    <citation type="submission" date="2015-06" db="EMBL/GenBank/DDBJ databases">
        <title>Draft genome sequence of the purine-degrading Clostridium cylindrosporum HC-1 (DSM 605).</title>
        <authorList>
            <person name="Poehlein A."/>
            <person name="Schiel-Bengelsdorf B."/>
            <person name="Bengelsdorf F."/>
            <person name="Daniel R."/>
            <person name="Duerre P."/>
        </authorList>
    </citation>
    <scope>NUCLEOTIDE SEQUENCE [LARGE SCALE GENOMIC DNA]</scope>
    <source>
        <strain evidence="17 18">DSM 605</strain>
    </source>
</reference>
<dbReference type="GO" id="GO:0005524">
    <property type="term" value="F:ATP binding"/>
    <property type="evidence" value="ECO:0007669"/>
    <property type="project" value="UniProtKB-UniRule"/>
</dbReference>
<feature type="active site" description="Pros-phosphohistidine intermediate" evidence="12 13">
    <location>
        <position position="115"/>
    </location>
</feature>
<dbReference type="EC" id="2.7.4.6" evidence="3 12"/>
<evidence type="ECO:0000313" key="18">
    <source>
        <dbReference type="Proteomes" id="UP000036756"/>
    </source>
</evidence>
<dbReference type="PATRIC" id="fig|1121307.3.peg.681"/>
<feature type="binding site" evidence="12 13">
    <location>
        <position position="102"/>
    </location>
    <ligand>
        <name>ATP</name>
        <dbReference type="ChEBI" id="CHEBI:30616"/>
    </ligand>
</feature>
<dbReference type="InterPro" id="IPR001564">
    <property type="entry name" value="Nucleoside_diP_kinase"/>
</dbReference>
<feature type="binding site" evidence="12 13">
    <location>
        <position position="91"/>
    </location>
    <ligand>
        <name>ATP</name>
        <dbReference type="ChEBI" id="CHEBI:30616"/>
    </ligand>
</feature>
<feature type="binding site" evidence="12 13">
    <location>
        <position position="57"/>
    </location>
    <ligand>
        <name>ATP</name>
        <dbReference type="ChEBI" id="CHEBI:30616"/>
    </ligand>
</feature>
<keyword evidence="7 12" id="KW-0547">Nucleotide-binding</keyword>
<dbReference type="GO" id="GO:0046872">
    <property type="term" value="F:metal ion binding"/>
    <property type="evidence" value="ECO:0007669"/>
    <property type="project" value="UniProtKB-KW"/>
</dbReference>
<feature type="binding site" evidence="12 13">
    <location>
        <position position="85"/>
    </location>
    <ligand>
        <name>ATP</name>
        <dbReference type="ChEBI" id="CHEBI:30616"/>
    </ligand>
</feature>
<keyword evidence="9 12" id="KW-0067">ATP-binding</keyword>
<dbReference type="STRING" id="1121307.CLCY_1c03160"/>
<evidence type="ECO:0000256" key="3">
    <source>
        <dbReference type="ARBA" id="ARBA00012966"/>
    </source>
</evidence>
<dbReference type="FunFam" id="3.30.70.141:FF:000003">
    <property type="entry name" value="Nucleoside diphosphate kinase"/>
    <property type="match status" value="1"/>
</dbReference>
<dbReference type="AlphaFoldDB" id="A0A0J8D5I1"/>